<proteinExistence type="predicted"/>
<accession>A0A0C3CH68</accession>
<dbReference type="HOGENOM" id="CLU_2542826_0_0_1"/>
<reference evidence="1 2" key="1">
    <citation type="submission" date="2014-04" db="EMBL/GenBank/DDBJ databases">
        <authorList>
            <consortium name="DOE Joint Genome Institute"/>
            <person name="Kuo A."/>
            <person name="Gay G."/>
            <person name="Dore J."/>
            <person name="Kohler A."/>
            <person name="Nagy L.G."/>
            <person name="Floudas D."/>
            <person name="Copeland A."/>
            <person name="Barry K.W."/>
            <person name="Cichocki N."/>
            <person name="Veneault-Fourrey C."/>
            <person name="LaButti K."/>
            <person name="Lindquist E.A."/>
            <person name="Lipzen A."/>
            <person name="Lundell T."/>
            <person name="Morin E."/>
            <person name="Murat C."/>
            <person name="Sun H."/>
            <person name="Tunlid A."/>
            <person name="Henrissat B."/>
            <person name="Grigoriev I.V."/>
            <person name="Hibbett D.S."/>
            <person name="Martin F."/>
            <person name="Nordberg H.P."/>
            <person name="Cantor M.N."/>
            <person name="Hua S.X."/>
        </authorList>
    </citation>
    <scope>NUCLEOTIDE SEQUENCE [LARGE SCALE GENOMIC DNA]</scope>
    <source>
        <strain evidence="2">h7</strain>
    </source>
</reference>
<gene>
    <name evidence="1" type="ORF">M413DRAFT_443434</name>
</gene>
<reference evidence="2" key="2">
    <citation type="submission" date="2015-01" db="EMBL/GenBank/DDBJ databases">
        <title>Evolutionary Origins and Diversification of the Mycorrhizal Mutualists.</title>
        <authorList>
            <consortium name="DOE Joint Genome Institute"/>
            <consortium name="Mycorrhizal Genomics Consortium"/>
            <person name="Kohler A."/>
            <person name="Kuo A."/>
            <person name="Nagy L.G."/>
            <person name="Floudas D."/>
            <person name="Copeland A."/>
            <person name="Barry K.W."/>
            <person name="Cichocki N."/>
            <person name="Veneault-Fourrey C."/>
            <person name="LaButti K."/>
            <person name="Lindquist E.A."/>
            <person name="Lipzen A."/>
            <person name="Lundell T."/>
            <person name="Morin E."/>
            <person name="Murat C."/>
            <person name="Riley R."/>
            <person name="Ohm R."/>
            <person name="Sun H."/>
            <person name="Tunlid A."/>
            <person name="Henrissat B."/>
            <person name="Grigoriev I.V."/>
            <person name="Hibbett D.S."/>
            <person name="Martin F."/>
        </authorList>
    </citation>
    <scope>NUCLEOTIDE SEQUENCE [LARGE SCALE GENOMIC DNA]</scope>
    <source>
        <strain evidence="2">h7</strain>
    </source>
</reference>
<dbReference type="Proteomes" id="UP000053424">
    <property type="component" value="Unassembled WGS sequence"/>
</dbReference>
<sequence length="83" mass="9562">MNKQVLVESLQRVFVDCGYLPHIEEISGMLDMKSYLSDIDCPALYDLPLYYGYVLHFKASEDGTSVPFHFRTPLHFQSSPCAW</sequence>
<evidence type="ECO:0000313" key="2">
    <source>
        <dbReference type="Proteomes" id="UP000053424"/>
    </source>
</evidence>
<protein>
    <submittedName>
        <fullName evidence="1">Uncharacterized protein</fullName>
    </submittedName>
</protein>
<keyword evidence="2" id="KW-1185">Reference proteome</keyword>
<evidence type="ECO:0000313" key="1">
    <source>
        <dbReference type="EMBL" id="KIM43504.1"/>
    </source>
</evidence>
<name>A0A0C3CH68_HEBCY</name>
<dbReference type="EMBL" id="KN831775">
    <property type="protein sequence ID" value="KIM43504.1"/>
    <property type="molecule type" value="Genomic_DNA"/>
</dbReference>
<dbReference type="AlphaFoldDB" id="A0A0C3CH68"/>
<organism evidence="1 2">
    <name type="scientific">Hebeloma cylindrosporum</name>
    <dbReference type="NCBI Taxonomy" id="76867"/>
    <lineage>
        <taxon>Eukaryota</taxon>
        <taxon>Fungi</taxon>
        <taxon>Dikarya</taxon>
        <taxon>Basidiomycota</taxon>
        <taxon>Agaricomycotina</taxon>
        <taxon>Agaricomycetes</taxon>
        <taxon>Agaricomycetidae</taxon>
        <taxon>Agaricales</taxon>
        <taxon>Agaricineae</taxon>
        <taxon>Hymenogastraceae</taxon>
        <taxon>Hebeloma</taxon>
    </lineage>
</organism>